<dbReference type="VEuPathDB" id="AmoebaDB:NfTy_063650"/>
<dbReference type="OrthoDB" id="10252600at2759"/>
<feature type="transmembrane region" description="Helical" evidence="5">
    <location>
        <begin position="420"/>
        <end position="438"/>
    </location>
</feature>
<keyword evidence="3" id="KW-0378">Hydrolase</keyword>
<gene>
    <name evidence="7" type="ORF">FDP41_003885</name>
</gene>
<dbReference type="OMA" id="WLLINIP"/>
<dbReference type="Gene3D" id="3.90.1720.10">
    <property type="entry name" value="endopeptidase domain like (from Nostoc punctiforme)"/>
    <property type="match status" value="1"/>
</dbReference>
<dbReference type="VEuPathDB" id="AmoebaDB:NF0017340"/>
<keyword evidence="4" id="KW-0788">Thiol protease</keyword>
<dbReference type="EMBL" id="VFQX01000035">
    <property type="protein sequence ID" value="KAF0977232.1"/>
    <property type="molecule type" value="Genomic_DNA"/>
</dbReference>
<evidence type="ECO:0000256" key="3">
    <source>
        <dbReference type="ARBA" id="ARBA00022801"/>
    </source>
</evidence>
<proteinExistence type="inferred from homology"/>
<dbReference type="VEuPathDB" id="AmoebaDB:FDP41_003885"/>
<keyword evidence="8" id="KW-1185">Reference proteome</keyword>
<dbReference type="GeneID" id="68111103"/>
<dbReference type="GO" id="GO:0008234">
    <property type="term" value="F:cysteine-type peptidase activity"/>
    <property type="evidence" value="ECO:0007669"/>
    <property type="project" value="UniProtKB-KW"/>
</dbReference>
<evidence type="ECO:0000313" key="8">
    <source>
        <dbReference type="Proteomes" id="UP000444721"/>
    </source>
</evidence>
<dbReference type="Pfam" id="PF00877">
    <property type="entry name" value="NLPC_P60"/>
    <property type="match status" value="1"/>
</dbReference>
<dbReference type="PANTHER" id="PTHR47053:SF1">
    <property type="entry name" value="MUREIN DD-ENDOPEPTIDASE MEPH-RELATED"/>
    <property type="match status" value="1"/>
</dbReference>
<sequence>MVSAPSSFVAYAATTTTPSYLPAIPSNVVASAISTQTNVRVYAGSSANDIISKPRVIITQLQYQECVFVVESLNPIVDSSGEKWLLINIPMQTSVNQDGTTSGVQGFVKRDALYILVTSTSKIKSSTNLMVDICPTMSDITSLTSTDYSNSKLSIVKSITAQLFKRRCSASGCTKEDLIFKLSFGTLLYYETADKSDGWRNVKIITGNGTLDSSQSFNTLFQDAYIRESDITTFKESSRERISAVVRPDPDSTNWDQHPITKYGLQLIGCKYALGGRSMFDINSSDYTGMDSSGLTSLLYMVTFSKRIPRSINDQYKAADSKISMNGFHVGDLIFLSNTTSDSMTNVMVFAGKDSQSNEEFIIESTENGGVKIMTVSQRLGVKSIRGLSSGDSVLNGKFKFYYASFFERSIQDERFIIELLLYIFVLGTVLLAIMFIVTKHVYKKIKICVKGSVAARRYSNI</sequence>
<evidence type="ECO:0000256" key="4">
    <source>
        <dbReference type="ARBA" id="ARBA00022807"/>
    </source>
</evidence>
<accession>A0A6A5BR87</accession>
<dbReference type="AlphaFoldDB" id="A0A6A5BR87"/>
<keyword evidence="5" id="KW-1133">Transmembrane helix</keyword>
<keyword evidence="5" id="KW-0812">Transmembrane</keyword>
<name>A0A6A5BR87_NAEFO</name>
<evidence type="ECO:0000256" key="5">
    <source>
        <dbReference type="SAM" id="Phobius"/>
    </source>
</evidence>
<protein>
    <recommendedName>
        <fullName evidence="6">NlpC/P60 domain-containing protein</fullName>
    </recommendedName>
</protein>
<evidence type="ECO:0000256" key="2">
    <source>
        <dbReference type="ARBA" id="ARBA00022670"/>
    </source>
</evidence>
<evidence type="ECO:0000313" key="7">
    <source>
        <dbReference type="EMBL" id="KAF0977232.1"/>
    </source>
</evidence>
<dbReference type="InterPro" id="IPR000064">
    <property type="entry name" value="NLP_P60_dom"/>
</dbReference>
<reference evidence="7 8" key="1">
    <citation type="journal article" date="2019" name="Sci. Rep.">
        <title>Nanopore sequencing improves the draft genome of the human pathogenic amoeba Naegleria fowleri.</title>
        <authorList>
            <person name="Liechti N."/>
            <person name="Schurch N."/>
            <person name="Bruggmann R."/>
            <person name="Wittwer M."/>
        </authorList>
    </citation>
    <scope>NUCLEOTIDE SEQUENCE [LARGE SCALE GENOMIC DNA]</scope>
    <source>
        <strain evidence="7 8">ATCC 30894</strain>
    </source>
</reference>
<evidence type="ECO:0000259" key="6">
    <source>
        <dbReference type="Pfam" id="PF00877"/>
    </source>
</evidence>
<dbReference type="InterPro" id="IPR051202">
    <property type="entry name" value="Peptidase_C40"/>
</dbReference>
<dbReference type="GO" id="GO:0006508">
    <property type="term" value="P:proteolysis"/>
    <property type="evidence" value="ECO:0007669"/>
    <property type="project" value="UniProtKB-KW"/>
</dbReference>
<dbReference type="RefSeq" id="XP_044561945.1">
    <property type="nucleotide sequence ID" value="XM_044707238.1"/>
</dbReference>
<dbReference type="PANTHER" id="PTHR47053">
    <property type="entry name" value="MUREIN DD-ENDOPEPTIDASE MEPH-RELATED"/>
    <property type="match status" value="1"/>
</dbReference>
<dbReference type="InterPro" id="IPR038765">
    <property type="entry name" value="Papain-like_cys_pep_sf"/>
</dbReference>
<evidence type="ECO:0000256" key="1">
    <source>
        <dbReference type="ARBA" id="ARBA00007074"/>
    </source>
</evidence>
<keyword evidence="2" id="KW-0645">Protease</keyword>
<keyword evidence="5" id="KW-0472">Membrane</keyword>
<dbReference type="Proteomes" id="UP000444721">
    <property type="component" value="Unassembled WGS sequence"/>
</dbReference>
<comment type="similarity">
    <text evidence="1">Belongs to the peptidase C40 family.</text>
</comment>
<dbReference type="SUPFAM" id="SSF54001">
    <property type="entry name" value="Cysteine proteinases"/>
    <property type="match status" value="1"/>
</dbReference>
<comment type="caution">
    <text evidence="7">The sequence shown here is derived from an EMBL/GenBank/DDBJ whole genome shotgun (WGS) entry which is preliminary data.</text>
</comment>
<feature type="domain" description="NlpC/P60" evidence="6">
    <location>
        <begin position="270"/>
        <end position="378"/>
    </location>
</feature>
<organism evidence="7 8">
    <name type="scientific">Naegleria fowleri</name>
    <name type="common">Brain eating amoeba</name>
    <dbReference type="NCBI Taxonomy" id="5763"/>
    <lineage>
        <taxon>Eukaryota</taxon>
        <taxon>Discoba</taxon>
        <taxon>Heterolobosea</taxon>
        <taxon>Tetramitia</taxon>
        <taxon>Eutetramitia</taxon>
        <taxon>Vahlkampfiidae</taxon>
        <taxon>Naegleria</taxon>
    </lineage>
</organism>